<dbReference type="SUPFAM" id="SSF56059">
    <property type="entry name" value="Glutathione synthetase ATP-binding domain-like"/>
    <property type="match status" value="1"/>
</dbReference>
<dbReference type="EMBL" id="UHJL01000001">
    <property type="protein sequence ID" value="SUQ19233.1"/>
    <property type="molecule type" value="Genomic_DNA"/>
</dbReference>
<dbReference type="Proteomes" id="UP000255423">
    <property type="component" value="Unassembled WGS sequence"/>
</dbReference>
<dbReference type="RefSeq" id="WP_109571939.1">
    <property type="nucleotide sequence ID" value="NZ_UHJL01000001.1"/>
</dbReference>
<dbReference type="AlphaFoldDB" id="A0A380RUH3"/>
<reference evidence="3 4" key="1">
    <citation type="submission" date="2017-08" db="EMBL/GenBank/DDBJ databases">
        <authorList>
            <person name="de Groot N.N."/>
        </authorList>
    </citation>
    <scope>NUCLEOTIDE SEQUENCE [LARGE SCALE GENOMIC DNA]</scope>
    <source>
        <strain evidence="3 4">HM2</strain>
    </source>
</reference>
<dbReference type="Pfam" id="PF04168">
    <property type="entry name" value="Alpha-E"/>
    <property type="match status" value="1"/>
</dbReference>
<sequence>MECVETEDTFIRSISALSKVEFEHRCRRLHNVLDENDLSSSMGGNHKGTDPIPLVITAEEWKTLEAGVAQRARLFNALAKDIYGEQSLWKKGKLPAALLFANPDFLQVVWKVHPVGDVFVNLTSTDVARLKDGTFVAVSDHLQVPDGLGRSLENRIGVSRAFPELFRSMQTERLAGFFKKLMDGLDAMHKNIGGEGETSKVVLLASSPDNPRRAEDAVIARYLGIPLVENDDLAIRNMQVYMKTLMGLKKIGTIFRRVEDGMCDPLELRIDSGEGAVGLISSVRAGNVAIANFLGTGVLESPMFKPFLPEICHELLNEELLLRDVETLWLGNEADLGRVLTEPEKWIFKKAFRDEKSFKEAEPKAYATMTTTAQLALLQAVENAPEQWVAERSMEVSTVYAYRGEFTPAVSLMRFFAVNTANGTSVMPGGLGILDNGLGEKDIWVLSENPVANFSLLAPASQAITPSRAGGDLPSRAAENLFRLGRALSASNMMARIARGIAVRLSDESWMDMPELPWILKAGLTDESQSRLAQDPENALRYFILRKDNKNGMQCVLTEIRELGMQLRDRISEDLWLYLNGFGIAEVPAGTGAAALLPYLKEVLSDSAAVAGLAADSMTRGHEWRFLELGREIECAIRTLQLIKSLLYTTPTDEMTNLRLLQAVLEIGDGLMTYHRRYGGRLQVVPVIDLLLSDESNPRSVAYQVAKLRKAAKHLPGNDQSEATFSPLDRELMRVLAELRLANIEQLAETVDNKRENLVKLVETQINSIERIAEIVNRLYLSHAPRADVFHATTTDVSEV</sequence>
<dbReference type="PANTHER" id="PTHR34595">
    <property type="entry name" value="BLR5612 PROTEIN"/>
    <property type="match status" value="1"/>
</dbReference>
<feature type="domain" description="DUF403" evidence="1">
    <location>
        <begin position="473"/>
        <end position="781"/>
    </location>
</feature>
<feature type="domain" description="Circularly permuted ATP-grasp type 2" evidence="2">
    <location>
        <begin position="53"/>
        <end position="432"/>
    </location>
</feature>
<proteinExistence type="predicted"/>
<organism evidence="3 4">
    <name type="scientific">Fibrobacter succinogenes</name>
    <name type="common">Bacteroides succinogenes</name>
    <dbReference type="NCBI Taxonomy" id="833"/>
    <lineage>
        <taxon>Bacteria</taxon>
        <taxon>Pseudomonadati</taxon>
        <taxon>Fibrobacterota</taxon>
        <taxon>Fibrobacteria</taxon>
        <taxon>Fibrobacterales</taxon>
        <taxon>Fibrobacteraceae</taxon>
        <taxon>Fibrobacter</taxon>
    </lineage>
</organism>
<dbReference type="PANTHER" id="PTHR34595:SF2">
    <property type="entry name" value="BLR2978 PROTEIN"/>
    <property type="match status" value="1"/>
</dbReference>
<evidence type="ECO:0000259" key="2">
    <source>
        <dbReference type="Pfam" id="PF14403"/>
    </source>
</evidence>
<dbReference type="Gene3D" id="3.40.50.11290">
    <property type="match status" value="1"/>
</dbReference>
<gene>
    <name evidence="3" type="ORF">SAMN05661053_0462</name>
</gene>
<name>A0A380RUH3_FIBSU</name>
<evidence type="ECO:0000259" key="1">
    <source>
        <dbReference type="Pfam" id="PF04168"/>
    </source>
</evidence>
<dbReference type="InterPro" id="IPR051680">
    <property type="entry name" value="ATP-dep_Glu-Cys_Ligase-2"/>
</dbReference>
<dbReference type="Pfam" id="PF14403">
    <property type="entry name" value="CP_ATPgrasp_2"/>
    <property type="match status" value="1"/>
</dbReference>
<accession>A0A380RUH3</accession>
<dbReference type="InterPro" id="IPR025841">
    <property type="entry name" value="CP_ATPgrasp_2"/>
</dbReference>
<dbReference type="InterPro" id="IPR007296">
    <property type="entry name" value="DUF403"/>
</dbReference>
<evidence type="ECO:0000313" key="4">
    <source>
        <dbReference type="Proteomes" id="UP000255423"/>
    </source>
</evidence>
<evidence type="ECO:0000313" key="3">
    <source>
        <dbReference type="EMBL" id="SUQ19233.1"/>
    </source>
</evidence>
<protein>
    <submittedName>
        <fullName evidence="3">Uncharacterized conserved protein, circularly permuted ATPgrasp superfamily</fullName>
    </submittedName>
</protein>